<evidence type="ECO:0000313" key="6">
    <source>
        <dbReference type="Proteomes" id="UP000749559"/>
    </source>
</evidence>
<gene>
    <name evidence="5" type="ORF">OFUS_LOCUS2116</name>
</gene>
<dbReference type="OrthoDB" id="1748655at2759"/>
<dbReference type="AlphaFoldDB" id="A0A8S4N2I6"/>
<feature type="compositionally biased region" description="Basic and acidic residues" evidence="3">
    <location>
        <begin position="166"/>
        <end position="203"/>
    </location>
</feature>
<feature type="compositionally biased region" description="Basic and acidic residues" evidence="3">
    <location>
        <begin position="217"/>
        <end position="283"/>
    </location>
</feature>
<dbReference type="InterPro" id="IPR012677">
    <property type="entry name" value="Nucleotide-bd_a/b_plait_sf"/>
</dbReference>
<protein>
    <recommendedName>
        <fullName evidence="4">RRM domain-containing protein</fullName>
    </recommendedName>
</protein>
<keyword evidence="1 2" id="KW-0694">RNA-binding</keyword>
<dbReference type="PANTHER" id="PTHR23236">
    <property type="entry name" value="EUKARYOTIC TRANSLATION INITIATION FACTOR 4B/4H"/>
    <property type="match status" value="1"/>
</dbReference>
<dbReference type="SMART" id="SM00360">
    <property type="entry name" value="RRM"/>
    <property type="match status" value="1"/>
</dbReference>
<dbReference type="InterPro" id="IPR033107">
    <property type="entry name" value="EIF-4B_RRM"/>
</dbReference>
<dbReference type="EMBL" id="CAIIXF020000001">
    <property type="protein sequence ID" value="CAH1774709.1"/>
    <property type="molecule type" value="Genomic_DNA"/>
</dbReference>
<accession>A0A8S4N2I6</accession>
<dbReference type="GO" id="GO:0003723">
    <property type="term" value="F:RNA binding"/>
    <property type="evidence" value="ECO:0007669"/>
    <property type="project" value="UniProtKB-UniRule"/>
</dbReference>
<evidence type="ECO:0000256" key="2">
    <source>
        <dbReference type="PROSITE-ProRule" id="PRU00176"/>
    </source>
</evidence>
<evidence type="ECO:0000259" key="4">
    <source>
        <dbReference type="PROSITE" id="PS50102"/>
    </source>
</evidence>
<evidence type="ECO:0000256" key="1">
    <source>
        <dbReference type="ARBA" id="ARBA00022884"/>
    </source>
</evidence>
<feature type="region of interest" description="Disordered" evidence="3">
    <location>
        <begin position="1"/>
        <end position="56"/>
    </location>
</feature>
<dbReference type="PROSITE" id="PS50102">
    <property type="entry name" value="RRM"/>
    <property type="match status" value="1"/>
</dbReference>
<feature type="non-terminal residue" evidence="5">
    <location>
        <position position="283"/>
    </location>
</feature>
<feature type="compositionally biased region" description="Basic residues" evidence="3">
    <location>
        <begin position="1"/>
        <end position="14"/>
    </location>
</feature>
<feature type="region of interest" description="Disordered" evidence="3">
    <location>
        <begin position="166"/>
        <end position="283"/>
    </location>
</feature>
<dbReference type="Pfam" id="PF00076">
    <property type="entry name" value="RRM_1"/>
    <property type="match status" value="1"/>
</dbReference>
<feature type="domain" description="RRM" evidence="4">
    <location>
        <begin position="92"/>
        <end position="166"/>
    </location>
</feature>
<proteinExistence type="predicted"/>
<comment type="caution">
    <text evidence="5">The sequence shown here is derived from an EMBL/GenBank/DDBJ whole genome shotgun (WGS) entry which is preliminary data.</text>
</comment>
<dbReference type="InterPro" id="IPR035979">
    <property type="entry name" value="RBD_domain_sf"/>
</dbReference>
<dbReference type="SUPFAM" id="SSF54928">
    <property type="entry name" value="RNA-binding domain, RBD"/>
    <property type="match status" value="1"/>
</dbReference>
<dbReference type="Gene3D" id="3.30.70.330">
    <property type="match status" value="1"/>
</dbReference>
<organism evidence="5 6">
    <name type="scientific">Owenia fusiformis</name>
    <name type="common">Polychaete worm</name>
    <dbReference type="NCBI Taxonomy" id="6347"/>
    <lineage>
        <taxon>Eukaryota</taxon>
        <taxon>Metazoa</taxon>
        <taxon>Spiralia</taxon>
        <taxon>Lophotrochozoa</taxon>
        <taxon>Annelida</taxon>
        <taxon>Polychaeta</taxon>
        <taxon>Sedentaria</taxon>
        <taxon>Canalipalpata</taxon>
        <taxon>Sabellida</taxon>
        <taxon>Oweniida</taxon>
        <taxon>Oweniidae</taxon>
        <taxon>Owenia</taxon>
    </lineage>
</organism>
<evidence type="ECO:0000313" key="5">
    <source>
        <dbReference type="EMBL" id="CAH1774709.1"/>
    </source>
</evidence>
<reference evidence="5" key="1">
    <citation type="submission" date="2022-03" db="EMBL/GenBank/DDBJ databases">
        <authorList>
            <person name="Martin C."/>
        </authorList>
    </citation>
    <scope>NUCLEOTIDE SEQUENCE</scope>
</reference>
<evidence type="ECO:0000256" key="3">
    <source>
        <dbReference type="SAM" id="MobiDB-lite"/>
    </source>
</evidence>
<dbReference type="InterPro" id="IPR000504">
    <property type="entry name" value="RRM_dom"/>
</dbReference>
<keyword evidence="6" id="KW-1185">Reference proteome</keyword>
<dbReference type="CDD" id="cd12402">
    <property type="entry name" value="RRM_eIF4B"/>
    <property type="match status" value="1"/>
</dbReference>
<name>A0A8S4N2I6_OWEFU</name>
<sequence length="283" mass="31529">MAASASKKKQKGKGKVMSLNDFLGDSAPPTHLPAKSSSDNWADQMEEDDVDTISDYGYGSAQRVNRAALPTAPRAARGCDIDPARLPSGPPYTAYMGNLPYDVDEKKIRTFFEGLKIVNVRIPNEGGRPKGFGYTEFEDKESLINALSLNEENLLGRKIRVDLAEQNQKDGEMRRDGDRRGGGRDRDQQDRGDPDRAEGDWRSNRVPVEQPVIGGGSRDRGGFDRSDRDGYNRGGFDRDDRRGGGFDDRRGGYDDRRGGYDDRRGGYDDRRGGYDDRRGGYDD</sequence>
<dbReference type="Proteomes" id="UP000749559">
    <property type="component" value="Unassembled WGS sequence"/>
</dbReference>
<dbReference type="PANTHER" id="PTHR23236:SF2">
    <property type="entry name" value="EUKARYOTIC TRANSLATION INITIATION FACTOR 4B"/>
    <property type="match status" value="1"/>
</dbReference>